<organism evidence="6 7">
    <name type="scientific">Brevibacillus thermoruber</name>
    <dbReference type="NCBI Taxonomy" id="33942"/>
    <lineage>
        <taxon>Bacteria</taxon>
        <taxon>Bacillati</taxon>
        <taxon>Bacillota</taxon>
        <taxon>Bacilli</taxon>
        <taxon>Bacillales</taxon>
        <taxon>Paenibacillaceae</taxon>
        <taxon>Brevibacillus</taxon>
    </lineage>
</organism>
<gene>
    <name evidence="6" type="ORF">O3V59_10110</name>
</gene>
<evidence type="ECO:0000313" key="6">
    <source>
        <dbReference type="EMBL" id="MDA5108716.1"/>
    </source>
</evidence>
<dbReference type="CDD" id="cd00056">
    <property type="entry name" value="ENDO3c"/>
    <property type="match status" value="1"/>
</dbReference>
<dbReference type="InterPro" id="IPR023170">
    <property type="entry name" value="HhH_base_excis_C"/>
</dbReference>
<keyword evidence="2" id="KW-0479">Metal-binding</keyword>
<dbReference type="GO" id="GO:0046872">
    <property type="term" value="F:metal ion binding"/>
    <property type="evidence" value="ECO:0007669"/>
    <property type="project" value="UniProtKB-KW"/>
</dbReference>
<dbReference type="Gene3D" id="1.10.1670.10">
    <property type="entry name" value="Helix-hairpin-Helix base-excision DNA repair enzymes (C-terminal)"/>
    <property type="match status" value="1"/>
</dbReference>
<proteinExistence type="predicted"/>
<dbReference type="Gene3D" id="1.10.340.30">
    <property type="entry name" value="Hypothetical protein, domain 2"/>
    <property type="match status" value="1"/>
</dbReference>
<evidence type="ECO:0000259" key="5">
    <source>
        <dbReference type="SMART" id="SM00478"/>
    </source>
</evidence>
<protein>
    <recommendedName>
        <fullName evidence="5">HhH-GPD domain-containing protein</fullName>
    </recommendedName>
</protein>
<evidence type="ECO:0000256" key="2">
    <source>
        <dbReference type="ARBA" id="ARBA00022723"/>
    </source>
</evidence>
<dbReference type="AlphaFoldDB" id="A0A9X3TQ39"/>
<dbReference type="RefSeq" id="WP_271140076.1">
    <property type="nucleotide sequence ID" value="NZ_JAPYYP010000010.1"/>
</dbReference>
<dbReference type="InterPro" id="IPR011257">
    <property type="entry name" value="DNA_glycosylase"/>
</dbReference>
<keyword evidence="1" id="KW-0004">4Fe-4S</keyword>
<comment type="caution">
    <text evidence="6">The sequence shown here is derived from an EMBL/GenBank/DDBJ whole genome shotgun (WGS) entry which is preliminary data.</text>
</comment>
<name>A0A9X3TQ39_9BACL</name>
<dbReference type="SMART" id="SM00478">
    <property type="entry name" value="ENDO3c"/>
    <property type="match status" value="1"/>
</dbReference>
<feature type="domain" description="HhH-GPD" evidence="5">
    <location>
        <begin position="36"/>
        <end position="192"/>
    </location>
</feature>
<reference evidence="6" key="1">
    <citation type="submission" date="2022-12" db="EMBL/GenBank/DDBJ databases">
        <title>Draft genome sequence of the thermophilic strain Brevibacillus thermoruber HT42, isolated from Los Humeros, Puebla, Mexico, with biotechnological potential.</title>
        <authorList>
            <person name="Lara Sanchez J."/>
            <person name="Solis Palacios R."/>
            <person name="Bustos Baena A.S."/>
            <person name="Ruz Baez A.E."/>
            <person name="Espinosa Luna G."/>
            <person name="Oliart Ros R.M."/>
        </authorList>
    </citation>
    <scope>NUCLEOTIDE SEQUENCE</scope>
    <source>
        <strain evidence="6">HT42</strain>
    </source>
</reference>
<dbReference type="GO" id="GO:0006284">
    <property type="term" value="P:base-excision repair"/>
    <property type="evidence" value="ECO:0007669"/>
    <property type="project" value="InterPro"/>
</dbReference>
<keyword evidence="7" id="KW-1185">Reference proteome</keyword>
<dbReference type="EMBL" id="JAPYYP010000010">
    <property type="protein sequence ID" value="MDA5108716.1"/>
    <property type="molecule type" value="Genomic_DNA"/>
</dbReference>
<evidence type="ECO:0000313" key="7">
    <source>
        <dbReference type="Proteomes" id="UP001151071"/>
    </source>
</evidence>
<accession>A0A9X3TQ39</accession>
<sequence>MWKRIYNTLERTFPSFAVDEWWGVTDPFARMAGSVLVQNTTWTNAEKALDRLREAGLLEPAALAGETAERLAEVIRPAGFQRAKSAALLGLVGWVLEQGGVDRLRRSADGTDELRRQLLLLKGIGQETADTILAYALNRPAISGDAYSRRLWQRLTGEALSYEQVRQAILAELTEAEDLRRLHGLIVEHGKAFCLKRFPRCSACPFADDCRYFHDSI</sequence>
<dbReference type="PIRSF" id="PIRSF001435">
    <property type="entry name" value="Nth"/>
    <property type="match status" value="1"/>
</dbReference>
<dbReference type="GO" id="GO:0003824">
    <property type="term" value="F:catalytic activity"/>
    <property type="evidence" value="ECO:0007669"/>
    <property type="project" value="InterPro"/>
</dbReference>
<dbReference type="Pfam" id="PF00730">
    <property type="entry name" value="HhH-GPD"/>
    <property type="match status" value="1"/>
</dbReference>
<dbReference type="GO" id="GO:0051539">
    <property type="term" value="F:4 iron, 4 sulfur cluster binding"/>
    <property type="evidence" value="ECO:0007669"/>
    <property type="project" value="UniProtKB-KW"/>
</dbReference>
<dbReference type="SUPFAM" id="SSF48150">
    <property type="entry name" value="DNA-glycosylase"/>
    <property type="match status" value="1"/>
</dbReference>
<evidence type="ECO:0000256" key="3">
    <source>
        <dbReference type="ARBA" id="ARBA00023004"/>
    </source>
</evidence>
<dbReference type="Proteomes" id="UP001151071">
    <property type="component" value="Unassembled WGS sequence"/>
</dbReference>
<dbReference type="PANTHER" id="PTHR10359">
    <property type="entry name" value="A/G-SPECIFIC ADENINE GLYCOSYLASE/ENDONUCLEASE III"/>
    <property type="match status" value="1"/>
</dbReference>
<evidence type="ECO:0000256" key="1">
    <source>
        <dbReference type="ARBA" id="ARBA00022485"/>
    </source>
</evidence>
<keyword evidence="4" id="KW-0411">Iron-sulfur</keyword>
<keyword evidence="3" id="KW-0408">Iron</keyword>
<evidence type="ECO:0000256" key="4">
    <source>
        <dbReference type="ARBA" id="ARBA00023014"/>
    </source>
</evidence>
<dbReference type="InterPro" id="IPR003265">
    <property type="entry name" value="HhH-GPD_domain"/>
</dbReference>
<dbReference type="PANTHER" id="PTHR10359:SF19">
    <property type="entry name" value="DNA REPAIR GLYCOSYLASE MJ1434-RELATED"/>
    <property type="match status" value="1"/>
</dbReference>